<proteinExistence type="predicted"/>
<sequence length="52" mass="5808">MCTSKCNPTITNNANARSCQRLDPLSVKYSTAKATSQGLTYRSIFSRPMVFF</sequence>
<accession>A0A0E9VTI7</accession>
<dbReference type="EMBL" id="GBXM01027215">
    <property type="protein sequence ID" value="JAH81362.1"/>
    <property type="molecule type" value="Transcribed_RNA"/>
</dbReference>
<reference evidence="1" key="1">
    <citation type="submission" date="2014-11" db="EMBL/GenBank/DDBJ databases">
        <authorList>
            <person name="Amaro Gonzalez C."/>
        </authorList>
    </citation>
    <scope>NUCLEOTIDE SEQUENCE</scope>
</reference>
<protein>
    <submittedName>
        <fullName evidence="1">Uncharacterized protein</fullName>
    </submittedName>
</protein>
<organism evidence="1">
    <name type="scientific">Anguilla anguilla</name>
    <name type="common">European freshwater eel</name>
    <name type="synonym">Muraena anguilla</name>
    <dbReference type="NCBI Taxonomy" id="7936"/>
    <lineage>
        <taxon>Eukaryota</taxon>
        <taxon>Metazoa</taxon>
        <taxon>Chordata</taxon>
        <taxon>Craniata</taxon>
        <taxon>Vertebrata</taxon>
        <taxon>Euteleostomi</taxon>
        <taxon>Actinopterygii</taxon>
        <taxon>Neopterygii</taxon>
        <taxon>Teleostei</taxon>
        <taxon>Anguilliformes</taxon>
        <taxon>Anguillidae</taxon>
        <taxon>Anguilla</taxon>
    </lineage>
</organism>
<evidence type="ECO:0000313" key="1">
    <source>
        <dbReference type="EMBL" id="JAH81362.1"/>
    </source>
</evidence>
<reference evidence="1" key="2">
    <citation type="journal article" date="2015" name="Fish Shellfish Immunol.">
        <title>Early steps in the European eel (Anguilla anguilla)-Vibrio vulnificus interaction in the gills: Role of the RtxA13 toxin.</title>
        <authorList>
            <person name="Callol A."/>
            <person name="Pajuelo D."/>
            <person name="Ebbesson L."/>
            <person name="Teles M."/>
            <person name="MacKenzie S."/>
            <person name="Amaro C."/>
        </authorList>
    </citation>
    <scope>NUCLEOTIDE SEQUENCE</scope>
</reference>
<dbReference type="AlphaFoldDB" id="A0A0E9VTI7"/>
<name>A0A0E9VTI7_ANGAN</name>